<evidence type="ECO:0000256" key="1">
    <source>
        <dbReference type="ARBA" id="ARBA00022729"/>
    </source>
</evidence>
<dbReference type="PANTHER" id="PTHR30383">
    <property type="entry name" value="THIOESTERASE 1/PROTEASE 1/LYSOPHOSPHOLIPASE L1"/>
    <property type="match status" value="1"/>
</dbReference>
<dbReference type="InterPro" id="IPR013830">
    <property type="entry name" value="SGNH_hydro"/>
</dbReference>
<dbReference type="EMBL" id="JACJID010000001">
    <property type="protein sequence ID" value="MBA8923113.1"/>
    <property type="molecule type" value="Genomic_DNA"/>
</dbReference>
<feature type="chain" id="PRO_5045910662" evidence="2">
    <location>
        <begin position="22"/>
        <end position="493"/>
    </location>
</feature>
<keyword evidence="5" id="KW-1185">Reference proteome</keyword>
<dbReference type="Proteomes" id="UP000517916">
    <property type="component" value="Unassembled WGS sequence"/>
</dbReference>
<feature type="domain" description="SGNH hydrolase-type esterase" evidence="3">
    <location>
        <begin position="31"/>
        <end position="205"/>
    </location>
</feature>
<reference evidence="4 5" key="1">
    <citation type="submission" date="2020-08" db="EMBL/GenBank/DDBJ databases">
        <title>Genomic Encyclopedia of Archaeal and Bacterial Type Strains, Phase II (KMG-II): from individual species to whole genera.</title>
        <authorList>
            <person name="Goeker M."/>
        </authorList>
    </citation>
    <scope>NUCLEOTIDE SEQUENCE [LARGE SCALE GENOMIC DNA]</scope>
    <source>
        <strain evidence="4 5">DSM 43850</strain>
    </source>
</reference>
<evidence type="ECO:0000313" key="5">
    <source>
        <dbReference type="Proteomes" id="UP000517916"/>
    </source>
</evidence>
<dbReference type="SUPFAM" id="SSF69318">
    <property type="entry name" value="Integrin alpha N-terminal domain"/>
    <property type="match status" value="1"/>
</dbReference>
<sequence length="493" mass="52099">MRTAAALVLTALLAGSPSAPAPLPVVRVMPLGDSITFGVGSSTGAGYRLPLSQAQAGQSNYRLDLVGSVRAGQLSDPDNEGHSGWMINDIAGQVDVWLATYRPDVVLLHIGINDLDRGADKPHAADRLAALVARIYADRPGVTLVLSGLIGVTPGLESLVADYNNRARALVAQYRASGGKIVYEDLPLTSAQLNDRLHPNDSGYATMARAFDAGLRQGYANGWFQGRVPAPGAPETRSKVRWADLDGDGHADYLVLNDNGSVDAWINKGGDGHGGWIPWGQVASGLTTDRGRVRLADFDGDGHADYLLLNDNGSVHAWLNRGGDGHGGWVDGGQVATGTTTNREQVRFADLDGDGHADYLVLNDNGSVHAWLYRGGDGHGGWVDDGQVAGGLTTDRDRVRLADLDGDRRADYLLVNQDGSTRVFYNRGGDGHGGWVDGGQANPGATTVPDQVRYADVTGDGHADYLVVNQDGSVHAWVNQSDFGQIATGVVTE</sequence>
<proteinExistence type="predicted"/>
<gene>
    <name evidence="4" type="ORF">BC739_000310</name>
</gene>
<dbReference type="PANTHER" id="PTHR30383:SF5">
    <property type="entry name" value="SGNH HYDROLASE-TYPE ESTERASE DOMAIN-CONTAINING PROTEIN"/>
    <property type="match status" value="1"/>
</dbReference>
<organism evidence="4 5">
    <name type="scientific">Kutzneria viridogrisea</name>
    <dbReference type="NCBI Taxonomy" id="47990"/>
    <lineage>
        <taxon>Bacteria</taxon>
        <taxon>Bacillati</taxon>
        <taxon>Actinomycetota</taxon>
        <taxon>Actinomycetes</taxon>
        <taxon>Pseudonocardiales</taxon>
        <taxon>Pseudonocardiaceae</taxon>
        <taxon>Kutzneria</taxon>
    </lineage>
</organism>
<protein>
    <submittedName>
        <fullName evidence="4">Lysophospholipase L1-like esterase</fullName>
    </submittedName>
</protein>
<dbReference type="CDD" id="cd01833">
    <property type="entry name" value="XynB_like"/>
    <property type="match status" value="1"/>
</dbReference>
<feature type="signal peptide" evidence="2">
    <location>
        <begin position="1"/>
        <end position="21"/>
    </location>
</feature>
<dbReference type="Gene3D" id="3.40.50.1110">
    <property type="entry name" value="SGNH hydrolase"/>
    <property type="match status" value="1"/>
</dbReference>
<dbReference type="InterPro" id="IPR051532">
    <property type="entry name" value="Ester_Hydrolysis_Enzymes"/>
</dbReference>
<dbReference type="InterPro" id="IPR028994">
    <property type="entry name" value="Integrin_alpha_N"/>
</dbReference>
<accession>A0ABR6B8D0</accession>
<dbReference type="RefSeq" id="WP_182836036.1">
    <property type="nucleotide sequence ID" value="NZ_BAAABQ010000011.1"/>
</dbReference>
<dbReference type="Pfam" id="PF13472">
    <property type="entry name" value="Lipase_GDSL_2"/>
    <property type="match status" value="1"/>
</dbReference>
<name>A0ABR6B8D0_9PSEU</name>
<evidence type="ECO:0000259" key="3">
    <source>
        <dbReference type="Pfam" id="PF13472"/>
    </source>
</evidence>
<dbReference type="InterPro" id="IPR013517">
    <property type="entry name" value="FG-GAP"/>
</dbReference>
<evidence type="ECO:0000313" key="4">
    <source>
        <dbReference type="EMBL" id="MBA8923113.1"/>
    </source>
</evidence>
<dbReference type="SUPFAM" id="SSF52266">
    <property type="entry name" value="SGNH hydrolase"/>
    <property type="match status" value="1"/>
</dbReference>
<dbReference type="InterPro" id="IPR036514">
    <property type="entry name" value="SGNH_hydro_sf"/>
</dbReference>
<dbReference type="Pfam" id="PF13517">
    <property type="entry name" value="FG-GAP_3"/>
    <property type="match status" value="2"/>
</dbReference>
<keyword evidence="1 2" id="KW-0732">Signal</keyword>
<comment type="caution">
    <text evidence="4">The sequence shown here is derived from an EMBL/GenBank/DDBJ whole genome shotgun (WGS) entry which is preliminary data.</text>
</comment>
<evidence type="ECO:0000256" key="2">
    <source>
        <dbReference type="SAM" id="SignalP"/>
    </source>
</evidence>